<proteinExistence type="predicted"/>
<dbReference type="InterPro" id="IPR000477">
    <property type="entry name" value="RT_dom"/>
</dbReference>
<dbReference type="InterPro" id="IPR043502">
    <property type="entry name" value="DNA/RNA_pol_sf"/>
</dbReference>
<sequence length="373" mass="41481">MGCPQGSVLGPTLWNMLMDDLLRLPLPEGVAMTAYADDVTILIESGTRAGIESRARVTLDLVREWGLRNRLEFSSSKSTTMTVRGKLQPPPPPVIKLGGESIKTVTNVKVLGVVLDSGLSFVQHASDISERATKGFGKMSRVSTSSWGVRYPSLKLIHRGVFVSTLTYAAECWLTGCKYACIGCPWRGPAHEAGSHEAQCAHPAKSAADLMALLADRERQARDSTAVYEQIMDLLSYEKITFNDLQLRPYRTEEFVHKLYYETSRFSAFGHQWVVKAYVNKNQRDPTQSAQREITYQLILKSKTSAPLSVQWVCTRGPWGEVRFAARVAAHSFRDDATDAPPLPLPLAEPRDANRLLATKPLHCRLIMFLSSK</sequence>
<dbReference type="PANTHER" id="PTHR23059">
    <property type="entry name" value="CYSTEINE AND HISTIDINE-RICH PROTEIN 1"/>
    <property type="match status" value="1"/>
</dbReference>
<feature type="domain" description="Reverse transcriptase" evidence="2">
    <location>
        <begin position="1"/>
        <end position="115"/>
    </location>
</feature>
<dbReference type="Proteomes" id="UP001314205">
    <property type="component" value="Unassembled WGS sequence"/>
</dbReference>
<dbReference type="GO" id="GO:0071897">
    <property type="term" value="P:DNA biosynthetic process"/>
    <property type="evidence" value="ECO:0007669"/>
    <property type="project" value="UniProtKB-ARBA"/>
</dbReference>
<name>A0AAV1KR76_9NEOP</name>
<reference evidence="3 4" key="1">
    <citation type="submission" date="2023-11" db="EMBL/GenBank/DDBJ databases">
        <authorList>
            <person name="Hedman E."/>
            <person name="Englund M."/>
            <person name="Stromberg M."/>
            <person name="Nyberg Akerstrom W."/>
            <person name="Nylinder S."/>
            <person name="Jareborg N."/>
            <person name="Kallberg Y."/>
            <person name="Kronander E."/>
        </authorList>
    </citation>
    <scope>NUCLEOTIDE SEQUENCE [LARGE SCALE GENOMIC DNA]</scope>
</reference>
<dbReference type="PROSITE" id="PS50878">
    <property type="entry name" value="RT_POL"/>
    <property type="match status" value="1"/>
</dbReference>
<dbReference type="AlphaFoldDB" id="A0AAV1KR76"/>
<keyword evidence="1" id="KW-0479">Metal-binding</keyword>
<dbReference type="PANTHER" id="PTHR23059:SF4">
    <property type="entry name" value="ZINC FINGER TRAF-TYPE-CONTAINING PROTEIN 1"/>
    <property type="match status" value="1"/>
</dbReference>
<keyword evidence="4" id="KW-1185">Reference proteome</keyword>
<dbReference type="SUPFAM" id="SSF56672">
    <property type="entry name" value="DNA/RNA polymerases"/>
    <property type="match status" value="1"/>
</dbReference>
<evidence type="ECO:0000313" key="3">
    <source>
        <dbReference type="EMBL" id="CAK1584980.1"/>
    </source>
</evidence>
<comment type="caution">
    <text evidence="3">The sequence shown here is derived from an EMBL/GenBank/DDBJ whole genome shotgun (WGS) entry which is preliminary data.</text>
</comment>
<accession>A0AAV1KR76</accession>
<dbReference type="GO" id="GO:0046872">
    <property type="term" value="F:metal ion binding"/>
    <property type="evidence" value="ECO:0007669"/>
    <property type="project" value="UniProtKB-KW"/>
</dbReference>
<evidence type="ECO:0000259" key="2">
    <source>
        <dbReference type="PROSITE" id="PS50878"/>
    </source>
</evidence>
<gene>
    <name evidence="3" type="ORF">PARMNEM_LOCUS6127</name>
</gene>
<evidence type="ECO:0000256" key="1">
    <source>
        <dbReference type="ARBA" id="ARBA00022723"/>
    </source>
</evidence>
<protein>
    <recommendedName>
        <fullName evidence="2">Reverse transcriptase domain-containing protein</fullName>
    </recommendedName>
</protein>
<evidence type="ECO:0000313" key="4">
    <source>
        <dbReference type="Proteomes" id="UP001314205"/>
    </source>
</evidence>
<dbReference type="Pfam" id="PF00078">
    <property type="entry name" value="RVT_1"/>
    <property type="match status" value="1"/>
</dbReference>
<organism evidence="3 4">
    <name type="scientific">Parnassius mnemosyne</name>
    <name type="common">clouded apollo</name>
    <dbReference type="NCBI Taxonomy" id="213953"/>
    <lineage>
        <taxon>Eukaryota</taxon>
        <taxon>Metazoa</taxon>
        <taxon>Ecdysozoa</taxon>
        <taxon>Arthropoda</taxon>
        <taxon>Hexapoda</taxon>
        <taxon>Insecta</taxon>
        <taxon>Pterygota</taxon>
        <taxon>Neoptera</taxon>
        <taxon>Endopterygota</taxon>
        <taxon>Lepidoptera</taxon>
        <taxon>Glossata</taxon>
        <taxon>Ditrysia</taxon>
        <taxon>Papilionoidea</taxon>
        <taxon>Papilionidae</taxon>
        <taxon>Parnassiinae</taxon>
        <taxon>Parnassini</taxon>
        <taxon>Parnassius</taxon>
        <taxon>Driopa</taxon>
    </lineage>
</organism>
<dbReference type="EMBL" id="CAVLGL010000068">
    <property type="protein sequence ID" value="CAK1584980.1"/>
    <property type="molecule type" value="Genomic_DNA"/>
</dbReference>
<dbReference type="InterPro" id="IPR039338">
    <property type="entry name" value="ZFTRAF1"/>
</dbReference>
<dbReference type="GO" id="GO:0005634">
    <property type="term" value="C:nucleus"/>
    <property type="evidence" value="ECO:0007669"/>
    <property type="project" value="TreeGrafter"/>
</dbReference>